<keyword evidence="3" id="KW-1185">Reference proteome</keyword>
<feature type="chain" id="PRO_5032777167" description="Lipoprotein" evidence="1">
    <location>
        <begin position="18"/>
        <end position="774"/>
    </location>
</feature>
<name>A0A7S6VU02_9GAMM</name>
<proteinExistence type="predicted"/>
<dbReference type="PROSITE" id="PS51257">
    <property type="entry name" value="PROKAR_LIPOPROTEIN"/>
    <property type="match status" value="1"/>
</dbReference>
<evidence type="ECO:0000313" key="2">
    <source>
        <dbReference type="EMBL" id="QOW44846.1"/>
    </source>
</evidence>
<dbReference type="Proteomes" id="UP000593966">
    <property type="component" value="Chromosome"/>
</dbReference>
<organism evidence="2 3">
    <name type="scientific">Acinetobacter piscicola</name>
    <dbReference type="NCBI Taxonomy" id="2006115"/>
    <lineage>
        <taxon>Bacteria</taxon>
        <taxon>Pseudomonadati</taxon>
        <taxon>Pseudomonadota</taxon>
        <taxon>Gammaproteobacteria</taxon>
        <taxon>Moraxellales</taxon>
        <taxon>Moraxellaceae</taxon>
        <taxon>Acinetobacter</taxon>
    </lineage>
</organism>
<reference evidence="2 3" key="1">
    <citation type="submission" date="2020-02" db="EMBL/GenBank/DDBJ databases">
        <title>Tigecycline-resistant Acinetobacter species from pigs and migratory birds.</title>
        <authorList>
            <person name="Chen C."/>
            <person name="Sun J."/>
            <person name="Liao X.-P."/>
            <person name="Liu Y.-H."/>
        </authorList>
    </citation>
    <scope>NUCLEOTIDE SEQUENCE [LARGE SCALE GENOMIC DNA]</scope>
    <source>
        <strain evidence="2 3">YH12207_T</strain>
    </source>
</reference>
<dbReference type="RefSeq" id="WP_180047286.1">
    <property type="nucleotide sequence ID" value="NZ_CP048659.1"/>
</dbReference>
<dbReference type="EMBL" id="CP048659">
    <property type="protein sequence ID" value="QOW44846.1"/>
    <property type="molecule type" value="Genomic_DNA"/>
</dbReference>
<feature type="signal peptide" evidence="1">
    <location>
        <begin position="1"/>
        <end position="17"/>
    </location>
</feature>
<protein>
    <recommendedName>
        <fullName evidence="4">Lipoprotein</fullName>
    </recommendedName>
</protein>
<sequence length="774" mass="86907">MRLKYLTLSLFSLSLGACSSHVIKTNPNQSDITSSIRATQALNAIYEYPSFDYSGQVKVNLAQSQDVKTNTYANPELSLDAEIKRKLDQYLKAQQIKLTHEDQQALYQSLAKQDVSSLSDVLGKGSSFVESMLNDLNIQYDGTVNYRQKIASLNLSSQYKKPNLLVAVRIPTVIDFSDYKFYTQIFSLMPYLANPQDQDKYAYLDFSKYKDQISKVNNKALIEFLKQSSATSYVLADPKQVQNLRVSAAEKQQGIVEKIRLNGSVEEFFLQASLYGTVNRDYLMHAVFGIDAAAAEQSAIENLAAQAVAEAEAEHAAEEERDEATAAMYKLYEAVNKTVLDISDEDDDIATAETATAAADAAVAAAMDATAADATASSEEDEESEEGVLLTSQQCEDLTQNKTNLRIGDVTYCQYAYDIDVFEATSAPSLVEMQLSEKNKALTEKFASLGSKDELVTAQQFKQLWLENQKEIDAVLVSQEKRNPFIIDVSLDEKGRMVKADYDLNYDLDDFQRKLNVKFDMQFKNYGNASKIDRQSLNQAKSFQEVFKGSPMQKLFGGFGKASEDEGKVIDFSDSLQQLANKVYQQTQSYEKTYKAVFIAKLTHDSAQIVKQYSAQDLQEIAAVYAYSYSDEDIYNPKGQALKHIEALKKKHHLEEDEQFDHDLGNDVDDVVVAAMTAQKSVIEMQQLLKKYKTAEAVFAHYYAEKFEQENGLEALQQDEFKKTVKTLGKAYVALKNNKFKDNVIANLTENSVEFIDYALFKETYIALSDANLK</sequence>
<gene>
    <name evidence="2" type="ORF">G0028_02420</name>
</gene>
<evidence type="ECO:0000256" key="1">
    <source>
        <dbReference type="SAM" id="SignalP"/>
    </source>
</evidence>
<evidence type="ECO:0008006" key="4">
    <source>
        <dbReference type="Google" id="ProtNLM"/>
    </source>
</evidence>
<dbReference type="AlphaFoldDB" id="A0A7S6VU02"/>
<evidence type="ECO:0000313" key="3">
    <source>
        <dbReference type="Proteomes" id="UP000593966"/>
    </source>
</evidence>
<keyword evidence="1" id="KW-0732">Signal</keyword>
<accession>A0A7S6VU02</accession>